<comment type="function">
    <text evidence="7">Functions as a peptidoglycan terminase that cleaves nascent peptidoglycan strands endolytically to terminate their elongation.</text>
</comment>
<dbReference type="HAMAP" id="MF_02065">
    <property type="entry name" value="MltG"/>
    <property type="match status" value="1"/>
</dbReference>
<dbReference type="GO" id="GO:0008932">
    <property type="term" value="F:lytic endotransglycosylase activity"/>
    <property type="evidence" value="ECO:0007669"/>
    <property type="project" value="UniProtKB-UniRule"/>
</dbReference>
<accession>A0AAW6RKX7</accession>
<comment type="catalytic activity">
    <reaction evidence="7">
        <text>a peptidoglycan chain = a peptidoglycan chain with N-acetyl-1,6-anhydromuramyl-[peptide] at the reducing end + a peptidoglycan chain with N-acetylglucosamine at the non-reducing end.</text>
        <dbReference type="EC" id="4.2.2.29"/>
    </reaction>
</comment>
<proteinExistence type="inferred from homology"/>
<feature type="site" description="Important for catalytic activity" evidence="7">
    <location>
        <position position="227"/>
    </location>
</feature>
<keyword evidence="11" id="KW-1185">Reference proteome</keyword>
<keyword evidence="5 7" id="KW-0456">Lyase</keyword>
<keyword evidence="4 7" id="KW-0472">Membrane</keyword>
<evidence type="ECO:0000256" key="5">
    <source>
        <dbReference type="ARBA" id="ARBA00023239"/>
    </source>
</evidence>
<evidence type="ECO:0000256" key="2">
    <source>
        <dbReference type="ARBA" id="ARBA00022692"/>
    </source>
</evidence>
<keyword evidence="9" id="KW-0732">Signal</keyword>
<evidence type="ECO:0000256" key="3">
    <source>
        <dbReference type="ARBA" id="ARBA00022989"/>
    </source>
</evidence>
<dbReference type="PANTHER" id="PTHR30518:SF2">
    <property type="entry name" value="ENDOLYTIC MUREIN TRANSGLYCOSYLASE"/>
    <property type="match status" value="1"/>
</dbReference>
<dbReference type="NCBIfam" id="TIGR00247">
    <property type="entry name" value="endolytic transglycosylase MltG"/>
    <property type="match status" value="1"/>
</dbReference>
<keyword evidence="2 7" id="KW-0812">Transmembrane</keyword>
<dbReference type="Gene3D" id="3.30.160.60">
    <property type="entry name" value="Classic Zinc Finger"/>
    <property type="match status" value="1"/>
</dbReference>
<feature type="compositionally biased region" description="Basic and acidic residues" evidence="8">
    <location>
        <begin position="350"/>
        <end position="359"/>
    </location>
</feature>
<name>A0AAW6RKX7_9BURK</name>
<dbReference type="PANTHER" id="PTHR30518">
    <property type="entry name" value="ENDOLYTIC MUREIN TRANSGLYCOSYLASE"/>
    <property type="match status" value="1"/>
</dbReference>
<feature type="signal peptide" evidence="9">
    <location>
        <begin position="1"/>
        <end position="21"/>
    </location>
</feature>
<dbReference type="InterPro" id="IPR003770">
    <property type="entry name" value="MLTG-like"/>
</dbReference>
<keyword evidence="6 7" id="KW-0961">Cell wall biogenesis/degradation</keyword>
<keyword evidence="1 7" id="KW-1003">Cell membrane</keyword>
<evidence type="ECO:0000256" key="9">
    <source>
        <dbReference type="SAM" id="SignalP"/>
    </source>
</evidence>
<comment type="similarity">
    <text evidence="7">Belongs to the transglycosylase MltG family.</text>
</comment>
<sequence>MRALKKLLKWLLLLAALAASAAGALAWWAQQPLALAAPRVEMSVPPGASLKVAAQQAQAAGVRAPEPLLHGFFRAALLWRQWQRPQEPRGVIKPGDYAITQGMTPGQLLGKLLRGERIVQSITFVEGWTFRQMRAALAKAAHLKGDTRTMTPEAIMAALGQPGVAAEGRFFPDTYHYARGSSDLDVLRQALKLMDERLQAAWAARAPGLPLQSADEALILASIVEKETGHADDRAQVAGVFINRLKAGMKLQTDPTVIYGLGEAFDGDLKKRDLLTDTPYNTYTREGLPPTPIAMPGRAALMAAVQPASTQALYFVARGDGSSHFSQTLGEHNRAVHQYQRPGSRNSDGNGKDKGKDAAAHPPAAGQPAAAPASIPANAAP</sequence>
<evidence type="ECO:0000313" key="10">
    <source>
        <dbReference type="EMBL" id="MDG9699623.1"/>
    </source>
</evidence>
<dbReference type="Proteomes" id="UP001237156">
    <property type="component" value="Unassembled WGS sequence"/>
</dbReference>
<dbReference type="Pfam" id="PF02618">
    <property type="entry name" value="YceG"/>
    <property type="match status" value="1"/>
</dbReference>
<evidence type="ECO:0000256" key="1">
    <source>
        <dbReference type="ARBA" id="ARBA00022475"/>
    </source>
</evidence>
<dbReference type="AlphaFoldDB" id="A0AAW6RKX7"/>
<dbReference type="GO" id="GO:0005886">
    <property type="term" value="C:plasma membrane"/>
    <property type="evidence" value="ECO:0007669"/>
    <property type="project" value="UniProtKB-UniRule"/>
</dbReference>
<reference evidence="10 11" key="1">
    <citation type="submission" date="2023-04" db="EMBL/GenBank/DDBJ databases">
        <title>Ottowia paracancer sp. nov., isolated from human stomach.</title>
        <authorList>
            <person name="Song Y."/>
        </authorList>
    </citation>
    <scope>NUCLEOTIDE SEQUENCE [LARGE SCALE GENOMIC DNA]</scope>
    <source>
        <strain evidence="10 11">10c7w1</strain>
    </source>
</reference>
<dbReference type="GO" id="GO:0071555">
    <property type="term" value="P:cell wall organization"/>
    <property type="evidence" value="ECO:0007669"/>
    <property type="project" value="UniProtKB-KW"/>
</dbReference>
<keyword evidence="7" id="KW-0997">Cell inner membrane</keyword>
<dbReference type="EC" id="4.2.2.29" evidence="7"/>
<evidence type="ECO:0000256" key="7">
    <source>
        <dbReference type="HAMAP-Rule" id="MF_02065"/>
    </source>
</evidence>
<evidence type="ECO:0000256" key="8">
    <source>
        <dbReference type="SAM" id="MobiDB-lite"/>
    </source>
</evidence>
<evidence type="ECO:0000313" key="11">
    <source>
        <dbReference type="Proteomes" id="UP001237156"/>
    </source>
</evidence>
<protein>
    <recommendedName>
        <fullName evidence="7">Endolytic murein transglycosylase</fullName>
        <ecNumber evidence="7">4.2.2.29</ecNumber>
    </recommendedName>
    <alternativeName>
        <fullName evidence="7">Peptidoglycan lytic transglycosylase</fullName>
    </alternativeName>
    <alternativeName>
        <fullName evidence="7">Peptidoglycan polymerization terminase</fullName>
    </alternativeName>
</protein>
<evidence type="ECO:0000256" key="4">
    <source>
        <dbReference type="ARBA" id="ARBA00023136"/>
    </source>
</evidence>
<organism evidence="10 11">
    <name type="scientific">Ottowia cancrivicina</name>
    <dbReference type="NCBI Taxonomy" id="3040346"/>
    <lineage>
        <taxon>Bacteria</taxon>
        <taxon>Pseudomonadati</taxon>
        <taxon>Pseudomonadota</taxon>
        <taxon>Betaproteobacteria</taxon>
        <taxon>Burkholderiales</taxon>
        <taxon>Comamonadaceae</taxon>
        <taxon>Ottowia</taxon>
    </lineage>
</organism>
<feature type="chain" id="PRO_5043375367" description="Endolytic murein transglycosylase" evidence="9">
    <location>
        <begin position="22"/>
        <end position="381"/>
    </location>
</feature>
<dbReference type="CDD" id="cd08010">
    <property type="entry name" value="MltG_like"/>
    <property type="match status" value="1"/>
</dbReference>
<feature type="compositionally biased region" description="Low complexity" evidence="8">
    <location>
        <begin position="360"/>
        <end position="381"/>
    </location>
</feature>
<feature type="region of interest" description="Disordered" evidence="8">
    <location>
        <begin position="332"/>
        <end position="381"/>
    </location>
</feature>
<gene>
    <name evidence="7 10" type="primary">mltG</name>
    <name evidence="10" type="ORF">QB898_07855</name>
</gene>
<evidence type="ECO:0000256" key="6">
    <source>
        <dbReference type="ARBA" id="ARBA00023316"/>
    </source>
</evidence>
<keyword evidence="3 7" id="KW-1133">Transmembrane helix</keyword>
<comment type="caution">
    <text evidence="10">The sequence shown here is derived from an EMBL/GenBank/DDBJ whole genome shotgun (WGS) entry which is preliminary data.</text>
</comment>
<dbReference type="GO" id="GO:0009252">
    <property type="term" value="P:peptidoglycan biosynthetic process"/>
    <property type="evidence" value="ECO:0007669"/>
    <property type="project" value="UniProtKB-UniRule"/>
</dbReference>
<dbReference type="EMBL" id="JARVII010000014">
    <property type="protein sequence ID" value="MDG9699623.1"/>
    <property type="molecule type" value="Genomic_DNA"/>
</dbReference>